<dbReference type="EMBL" id="CABFNS010000825">
    <property type="protein sequence ID" value="VUC30860.1"/>
    <property type="molecule type" value="Genomic_DNA"/>
</dbReference>
<evidence type="ECO:0008006" key="3">
    <source>
        <dbReference type="Google" id="ProtNLM"/>
    </source>
</evidence>
<gene>
    <name evidence="1" type="ORF">CLO192961_LOCUS295695</name>
</gene>
<organism evidence="1 2">
    <name type="scientific">Bionectria ochroleuca</name>
    <name type="common">Gliocladium roseum</name>
    <dbReference type="NCBI Taxonomy" id="29856"/>
    <lineage>
        <taxon>Eukaryota</taxon>
        <taxon>Fungi</taxon>
        <taxon>Dikarya</taxon>
        <taxon>Ascomycota</taxon>
        <taxon>Pezizomycotina</taxon>
        <taxon>Sordariomycetes</taxon>
        <taxon>Hypocreomycetidae</taxon>
        <taxon>Hypocreales</taxon>
        <taxon>Bionectriaceae</taxon>
        <taxon>Clonostachys</taxon>
    </lineage>
</organism>
<protein>
    <recommendedName>
        <fullName evidence="3">Heterokaryon incompatibility domain-containing protein</fullName>
    </recommendedName>
</protein>
<evidence type="ECO:0000313" key="1">
    <source>
        <dbReference type="EMBL" id="VUC30860.1"/>
    </source>
</evidence>
<name>A0ABY6UHZ2_BIOOC</name>
<reference evidence="1 2" key="1">
    <citation type="submission" date="2019-06" db="EMBL/GenBank/DDBJ databases">
        <authorList>
            <person name="Broberg M."/>
        </authorList>
    </citation>
    <scope>NUCLEOTIDE SEQUENCE [LARGE SCALE GENOMIC DNA]</scope>
</reference>
<evidence type="ECO:0000313" key="2">
    <source>
        <dbReference type="Proteomes" id="UP000766486"/>
    </source>
</evidence>
<keyword evidence="2" id="KW-1185">Reference proteome</keyword>
<comment type="caution">
    <text evidence="1">The sequence shown here is derived from an EMBL/GenBank/DDBJ whole genome shotgun (WGS) entry which is preliminary data.</text>
</comment>
<sequence>MSRPRVLYFFPRCRLCRYKVEEGDDVVVVSADGYKTAPFAYHHGSSHVDRKWRRKIQCCSTLREDMGRHEPAIGCHSRCLTFLTKLEPSLEFRCDTPLWPYTEVIDKNSKPSGIDIIDASTKNNLHRLYDVRLPVKTSMRSFNVKGLLRSTGIFKPAFARTSQSSRSPMHRLYTTSLYWYDPPISEDERRLRVSTDLLCDLLRHKIGRDCKLPTEIWRMIAMYFSPYEYAIASLLWTAPYRGESAVVLSEDIWATYVWIDGVAYVSSLSYDPSPGAKPIFEAGSKRGKIAFYIMEDHLGIRQVHISSTPPVVDSSLDRSTWWRVHPVENMDDEFVFSSDGIKLQQLTTPSPGRDTKPRHIPTNCSWSEPLPLSELAALSLMRLNSRLGVPRFLPFAINEADCTGYTACWIVPRNLLDERGTALLHLHAHKRGEDQSFYKETANRGGDLVWTYMPMKSGERVDQIWCRHGNYSFDVTLALKTSMGRILTAGPFKTVDFTDSSSPWTCIAQLSTTGSSRLWLDGPHANGQSVTSIAGPMRSKHPKKTLPVHIMAASSFAYPVRAERSGTSFHSSASLENVEEIVLSRLQTSSRTWISGMLFHYENGDETAVGDFRLDAASRHIRVVKSSRLYLGMVESHVSGINIVSPNTGSLTWKSFPWSGSLHWWFTPTTCYVEHSKFPYVNGVIEVIGG</sequence>
<proteinExistence type="predicted"/>
<dbReference type="Proteomes" id="UP000766486">
    <property type="component" value="Unassembled WGS sequence"/>
</dbReference>
<accession>A0ABY6UHZ2</accession>